<dbReference type="PROSITE" id="PS00105">
    <property type="entry name" value="AA_TRANSFER_CLASS_1"/>
    <property type="match status" value="1"/>
</dbReference>
<proteinExistence type="inferred from homology"/>
<dbReference type="InterPro" id="IPR004839">
    <property type="entry name" value="Aminotransferase_I/II_large"/>
</dbReference>
<dbReference type="Gene3D" id="3.40.640.10">
    <property type="entry name" value="Type I PLP-dependent aspartate aminotransferase-like (Major domain)"/>
    <property type="match status" value="1"/>
</dbReference>
<evidence type="ECO:0000256" key="2">
    <source>
        <dbReference type="ARBA" id="ARBA00007441"/>
    </source>
</evidence>
<keyword evidence="9" id="KW-1185">Reference proteome</keyword>
<dbReference type="InterPro" id="IPR015424">
    <property type="entry name" value="PyrdxlP-dep_Trfase"/>
</dbReference>
<evidence type="ECO:0000256" key="4">
    <source>
        <dbReference type="ARBA" id="ARBA00022679"/>
    </source>
</evidence>
<dbReference type="Gene3D" id="3.90.1150.10">
    <property type="entry name" value="Aspartate Aminotransferase, domain 1"/>
    <property type="match status" value="1"/>
</dbReference>
<dbReference type="CDD" id="cd00609">
    <property type="entry name" value="AAT_like"/>
    <property type="match status" value="1"/>
</dbReference>
<comment type="caution">
    <text evidence="8">The sequence shown here is derived from an EMBL/GenBank/DDBJ whole genome shotgun (WGS) entry which is preliminary data.</text>
</comment>
<feature type="domain" description="Aminotransferase class I/classII large" evidence="7">
    <location>
        <begin position="38"/>
        <end position="396"/>
    </location>
</feature>
<evidence type="ECO:0000256" key="3">
    <source>
        <dbReference type="ARBA" id="ARBA00022576"/>
    </source>
</evidence>
<dbReference type="PANTHER" id="PTHR46383:SF1">
    <property type="entry name" value="ASPARTATE AMINOTRANSFERASE"/>
    <property type="match status" value="1"/>
</dbReference>
<evidence type="ECO:0000313" key="9">
    <source>
        <dbReference type="Proteomes" id="UP001250181"/>
    </source>
</evidence>
<dbReference type="GO" id="GO:0008483">
    <property type="term" value="F:transaminase activity"/>
    <property type="evidence" value="ECO:0007669"/>
    <property type="project" value="UniProtKB-KW"/>
</dbReference>
<dbReference type="InterPro" id="IPR004838">
    <property type="entry name" value="NHTrfase_class1_PyrdxlP-BS"/>
</dbReference>
<name>A0ABU3QLU6_9ACTN</name>
<dbReference type="Pfam" id="PF00155">
    <property type="entry name" value="Aminotran_1_2"/>
    <property type="match status" value="1"/>
</dbReference>
<reference evidence="8 9" key="1">
    <citation type="submission" date="2023-09" db="EMBL/GenBank/DDBJ databases">
        <title>Streptomyces sp. nov.: A antagonism against Alternaria gaisen Producing Streptochlin, Isolated from Tamarix root soil.</title>
        <authorList>
            <person name="Chen Y."/>
        </authorList>
    </citation>
    <scope>NUCLEOTIDE SEQUENCE [LARGE SCALE GENOMIC DNA]</scope>
    <source>
        <strain evidence="8 9">TRM76323</strain>
    </source>
</reference>
<comment type="similarity">
    <text evidence="2 6">Belongs to the class-I pyridoxal-phosphate-dependent aminotransferase family.</text>
</comment>
<evidence type="ECO:0000256" key="6">
    <source>
        <dbReference type="RuleBase" id="RU000481"/>
    </source>
</evidence>
<comment type="cofactor">
    <cofactor evidence="1 6">
        <name>pyridoxal 5'-phosphate</name>
        <dbReference type="ChEBI" id="CHEBI:597326"/>
    </cofactor>
</comment>
<dbReference type="EMBL" id="JAWCTQ010000019">
    <property type="protein sequence ID" value="MDT9683738.1"/>
    <property type="molecule type" value="Genomic_DNA"/>
</dbReference>
<keyword evidence="3 6" id="KW-0032">Aminotransferase</keyword>
<dbReference type="InterPro" id="IPR050596">
    <property type="entry name" value="AspAT/PAT-like"/>
</dbReference>
<evidence type="ECO:0000256" key="5">
    <source>
        <dbReference type="ARBA" id="ARBA00022898"/>
    </source>
</evidence>
<dbReference type="Proteomes" id="UP001250181">
    <property type="component" value="Unassembled WGS sequence"/>
</dbReference>
<organism evidence="8 9">
    <name type="scientific">Streptomyces tamarix</name>
    <dbReference type="NCBI Taxonomy" id="3078565"/>
    <lineage>
        <taxon>Bacteria</taxon>
        <taxon>Bacillati</taxon>
        <taxon>Actinomycetota</taxon>
        <taxon>Actinomycetes</taxon>
        <taxon>Kitasatosporales</taxon>
        <taxon>Streptomycetaceae</taxon>
        <taxon>Streptomyces</taxon>
    </lineage>
</organism>
<dbReference type="InterPro" id="IPR015422">
    <property type="entry name" value="PyrdxlP-dep_Trfase_small"/>
</dbReference>
<evidence type="ECO:0000313" key="8">
    <source>
        <dbReference type="EMBL" id="MDT9683738.1"/>
    </source>
</evidence>
<protein>
    <recommendedName>
        <fullName evidence="6">Aminotransferase</fullName>
        <ecNumber evidence="6">2.6.1.-</ecNumber>
    </recommendedName>
</protein>
<keyword evidence="5" id="KW-0663">Pyridoxal phosphate</keyword>
<dbReference type="EC" id="2.6.1.-" evidence="6"/>
<accession>A0ABU3QLU6</accession>
<keyword evidence="4 6" id="KW-0808">Transferase</keyword>
<dbReference type="PANTHER" id="PTHR46383">
    <property type="entry name" value="ASPARTATE AMINOTRANSFERASE"/>
    <property type="match status" value="1"/>
</dbReference>
<evidence type="ECO:0000256" key="1">
    <source>
        <dbReference type="ARBA" id="ARBA00001933"/>
    </source>
</evidence>
<dbReference type="RefSeq" id="WP_315878808.1">
    <property type="nucleotide sequence ID" value="NZ_JAWCTQ010000019.1"/>
</dbReference>
<gene>
    <name evidence="8" type="ORF">RND61_16955</name>
</gene>
<dbReference type="SUPFAM" id="SSF53383">
    <property type="entry name" value="PLP-dependent transferases"/>
    <property type="match status" value="1"/>
</dbReference>
<sequence>MTTTTTAIRLASRAAHLPPSATAALDAHAKHLIASGVDVINLTSGEPAFPTVEPAARAAAAAIEEDFTRYTPAAGIPELRTAVAAYLNRHATSYAAEDVVITAGAKQALHYAFNVLLDQGDEVLIPAPYWVSYPHMVTLAGGVPVEVHPAPDGGLKITPDQVRKAITPRTRVLLLNSPANPSGAVYTRDELAALADVAVEHDLTLISDEICDHWVYGSAFTSVAALSPEVAARTLTIGGVSKTFAMTGWRIGWVAAPASVAKVISAVQSHTASAPSSISQRAALGALTADLEEELDKRRAALDERRRSTLQALAAVPGVRVDADARGAFFVFADVSGTYGHRVGDRTITSAADFAELLLARAKVAVVPGADFAAPDHVRISYTVPPERLSEALERIAGFVTTLTRG</sequence>
<evidence type="ECO:0000259" key="7">
    <source>
        <dbReference type="Pfam" id="PF00155"/>
    </source>
</evidence>
<dbReference type="InterPro" id="IPR015421">
    <property type="entry name" value="PyrdxlP-dep_Trfase_major"/>
</dbReference>